<sequence length="154" mass="16403">MTEHTRRTVLKAAGASTLAVAVAGCTGGDDDERNGDENGDDADEFEIDPDTKIVLEGYASGWNGLEPEAIDGETNPTLVLEEGGEYTMEWVNGQSMAHDLQIWDDADEVVDELSTEEVGSEGEGATLEFTASSEMVTYVCSLHAGNQIGDLVVE</sequence>
<feature type="compositionally biased region" description="Acidic residues" evidence="1">
    <location>
        <begin position="28"/>
        <end position="45"/>
    </location>
</feature>
<feature type="region of interest" description="Disordered" evidence="1">
    <location>
        <begin position="24"/>
        <end position="45"/>
    </location>
</feature>
<name>A0A8J8KFP8_9EURY</name>
<reference evidence="2" key="1">
    <citation type="submission" date="2020-06" db="EMBL/GenBank/DDBJ databases">
        <title>Haloterrigena sp. nov., an extremely halophilic archaeon isolated from a saline sediment.</title>
        <authorList>
            <person name="Liu B.-B."/>
        </authorList>
    </citation>
    <scope>NUCLEOTIDE SEQUENCE</scope>
    <source>
        <strain evidence="2">SYSU A121-1</strain>
    </source>
</reference>
<evidence type="ECO:0000313" key="2">
    <source>
        <dbReference type="EMBL" id="NUB91796.1"/>
    </source>
</evidence>
<dbReference type="AlphaFoldDB" id="A0A8J8KFP8"/>
<dbReference type="PROSITE" id="PS51318">
    <property type="entry name" value="TAT"/>
    <property type="match status" value="1"/>
</dbReference>
<dbReference type="RefSeq" id="WP_174702180.1">
    <property type="nucleotide sequence ID" value="NZ_JABURA010000001.1"/>
</dbReference>
<accession>A0A8J8KFP8</accession>
<evidence type="ECO:0000313" key="3">
    <source>
        <dbReference type="Proteomes" id="UP000728647"/>
    </source>
</evidence>
<organism evidence="2 3">
    <name type="scientific">Haloterrigena gelatinilytica</name>
    <dbReference type="NCBI Taxonomy" id="2741724"/>
    <lineage>
        <taxon>Archaea</taxon>
        <taxon>Methanobacteriati</taxon>
        <taxon>Methanobacteriota</taxon>
        <taxon>Stenosarchaea group</taxon>
        <taxon>Halobacteria</taxon>
        <taxon>Halobacteriales</taxon>
        <taxon>Natrialbaceae</taxon>
        <taxon>Haloterrigena</taxon>
    </lineage>
</organism>
<dbReference type="Gene3D" id="2.60.40.420">
    <property type="entry name" value="Cupredoxins - blue copper proteins"/>
    <property type="match status" value="1"/>
</dbReference>
<evidence type="ECO:0000256" key="1">
    <source>
        <dbReference type="SAM" id="MobiDB-lite"/>
    </source>
</evidence>
<dbReference type="InterPro" id="IPR006311">
    <property type="entry name" value="TAT_signal"/>
</dbReference>
<protein>
    <submittedName>
        <fullName evidence="2">Twin-arginine translocation signal domain-containing protein</fullName>
    </submittedName>
</protein>
<dbReference type="PROSITE" id="PS51257">
    <property type="entry name" value="PROKAR_LIPOPROTEIN"/>
    <property type="match status" value="1"/>
</dbReference>
<dbReference type="Proteomes" id="UP000728647">
    <property type="component" value="Unassembled WGS sequence"/>
</dbReference>
<dbReference type="InterPro" id="IPR008972">
    <property type="entry name" value="Cupredoxin"/>
</dbReference>
<dbReference type="OrthoDB" id="6744at2157"/>
<gene>
    <name evidence="2" type="ORF">HT576_12290</name>
</gene>
<proteinExistence type="predicted"/>
<dbReference type="EMBL" id="JABURA010000001">
    <property type="protein sequence ID" value="NUB91796.1"/>
    <property type="molecule type" value="Genomic_DNA"/>
</dbReference>
<comment type="caution">
    <text evidence="2">The sequence shown here is derived from an EMBL/GenBank/DDBJ whole genome shotgun (WGS) entry which is preliminary data.</text>
</comment>